<dbReference type="PANTHER" id="PTHR47534">
    <property type="entry name" value="YALI0E05731P"/>
    <property type="match status" value="1"/>
</dbReference>
<dbReference type="GO" id="GO:0016491">
    <property type="term" value="F:oxidoreductase activity"/>
    <property type="evidence" value="ECO:0007669"/>
    <property type="project" value="UniProtKB-KW"/>
</dbReference>
<evidence type="ECO:0000313" key="2">
    <source>
        <dbReference type="EMBL" id="PYH93973.1"/>
    </source>
</evidence>
<sequence length="327" mass="34722">MVSLPQVLASNQRIASTLPPGLVAVFVGGTSGVGEYTVKAFARYAVRPRVYIIGRSQESADRIMQECQQLNPGATFDFLQADVSLLVTVDEVCRQLSQRVKTINLLFLTQGTMAFSKTTSEGLPLAFATATHSRLRFILNLLPLIQAASSLRRVVSVLAATCEGPIDLANLPAQGAPLQQWRNQMASIQSLLLAQVSQRAPEVSFVHTVPGIVRGGIMRDAETNVVLVALTKLLMPFLETPPGECGERHVFLATSAVYQGGGVGVPADGVGVGSATSGGLYSVDNKGEASTGPVKVLDGFRVDGTAEKVWEGVVRDMERITNKSGGN</sequence>
<dbReference type="VEuPathDB" id="FungiDB:BO71DRAFT_380326"/>
<dbReference type="STRING" id="1448320.A0A319DRT0"/>
<keyword evidence="1" id="KW-0560">Oxidoreductase</keyword>
<dbReference type="Pfam" id="PF00106">
    <property type="entry name" value="adh_short"/>
    <property type="match status" value="1"/>
</dbReference>
<gene>
    <name evidence="2" type="ORF">BO71DRAFT_380326</name>
</gene>
<dbReference type="OrthoDB" id="2898509at2759"/>
<evidence type="ECO:0008006" key="4">
    <source>
        <dbReference type="Google" id="ProtNLM"/>
    </source>
</evidence>
<dbReference type="PANTHER" id="PTHR47534:SF3">
    <property type="entry name" value="ALCOHOL DEHYDROGENASE-LIKE C-TERMINAL DOMAIN-CONTAINING PROTEIN"/>
    <property type="match status" value="1"/>
</dbReference>
<dbReference type="SUPFAM" id="SSF51735">
    <property type="entry name" value="NAD(P)-binding Rossmann-fold domains"/>
    <property type="match status" value="1"/>
</dbReference>
<dbReference type="Proteomes" id="UP000247810">
    <property type="component" value="Unassembled WGS sequence"/>
</dbReference>
<evidence type="ECO:0000313" key="3">
    <source>
        <dbReference type="Proteomes" id="UP000247810"/>
    </source>
</evidence>
<dbReference type="InterPro" id="IPR052228">
    <property type="entry name" value="Sec_Metab_Biosynth_Oxidored"/>
</dbReference>
<dbReference type="Gene3D" id="3.40.50.720">
    <property type="entry name" value="NAD(P)-binding Rossmann-like Domain"/>
    <property type="match status" value="1"/>
</dbReference>
<protein>
    <recommendedName>
        <fullName evidence="4">Short-chain dehydrogenases/reductase</fullName>
    </recommendedName>
</protein>
<evidence type="ECO:0000256" key="1">
    <source>
        <dbReference type="ARBA" id="ARBA00023002"/>
    </source>
</evidence>
<dbReference type="InterPro" id="IPR002347">
    <property type="entry name" value="SDR_fam"/>
</dbReference>
<proteinExistence type="predicted"/>
<accession>A0A319DRT0</accession>
<dbReference type="EMBL" id="KZ825881">
    <property type="protein sequence ID" value="PYH93973.1"/>
    <property type="molecule type" value="Genomic_DNA"/>
</dbReference>
<keyword evidence="3" id="KW-1185">Reference proteome</keyword>
<organism evidence="2 3">
    <name type="scientific">Aspergillus ellipticus CBS 707.79</name>
    <dbReference type="NCBI Taxonomy" id="1448320"/>
    <lineage>
        <taxon>Eukaryota</taxon>
        <taxon>Fungi</taxon>
        <taxon>Dikarya</taxon>
        <taxon>Ascomycota</taxon>
        <taxon>Pezizomycotina</taxon>
        <taxon>Eurotiomycetes</taxon>
        <taxon>Eurotiomycetidae</taxon>
        <taxon>Eurotiales</taxon>
        <taxon>Aspergillaceae</taxon>
        <taxon>Aspergillus</taxon>
        <taxon>Aspergillus subgen. Circumdati</taxon>
    </lineage>
</organism>
<name>A0A319DRT0_9EURO</name>
<dbReference type="InterPro" id="IPR036291">
    <property type="entry name" value="NAD(P)-bd_dom_sf"/>
</dbReference>
<dbReference type="AlphaFoldDB" id="A0A319DRT0"/>
<reference evidence="2 3" key="1">
    <citation type="submission" date="2018-02" db="EMBL/GenBank/DDBJ databases">
        <title>The genomes of Aspergillus section Nigri reveals drivers in fungal speciation.</title>
        <authorList>
            <consortium name="DOE Joint Genome Institute"/>
            <person name="Vesth T.C."/>
            <person name="Nybo J."/>
            <person name="Theobald S."/>
            <person name="Brandl J."/>
            <person name="Frisvad J.C."/>
            <person name="Nielsen K.F."/>
            <person name="Lyhne E.K."/>
            <person name="Kogle M.E."/>
            <person name="Kuo A."/>
            <person name="Riley R."/>
            <person name="Clum A."/>
            <person name="Nolan M."/>
            <person name="Lipzen A."/>
            <person name="Salamov A."/>
            <person name="Henrissat B."/>
            <person name="Wiebenga A."/>
            <person name="De vries R.P."/>
            <person name="Grigoriev I.V."/>
            <person name="Mortensen U.H."/>
            <person name="Andersen M.R."/>
            <person name="Baker S.E."/>
        </authorList>
    </citation>
    <scope>NUCLEOTIDE SEQUENCE [LARGE SCALE GENOMIC DNA]</scope>
    <source>
        <strain evidence="2 3">CBS 707.79</strain>
    </source>
</reference>